<sequence length="109" mass="12382">MGRRKLIQEYYADLNNLVLLLNSLTNSYRLLIGGADELNKIAIAKKKDVKEAIERAEEVGEIIDRIIIVLDSAACTYTDYCNVKAEVIKCKLEAKHILTEIDEELKLED</sequence>
<dbReference type="EMBL" id="BRXR01000001">
    <property type="protein sequence ID" value="GLC29246.1"/>
    <property type="molecule type" value="Genomic_DNA"/>
</dbReference>
<proteinExistence type="predicted"/>
<protein>
    <submittedName>
        <fullName evidence="1">Uncharacterized protein</fullName>
    </submittedName>
</protein>
<dbReference type="RefSeq" id="WP_264848532.1">
    <property type="nucleotide sequence ID" value="NZ_BRXR01000001.1"/>
</dbReference>
<evidence type="ECO:0000313" key="2">
    <source>
        <dbReference type="Proteomes" id="UP001208567"/>
    </source>
</evidence>
<comment type="caution">
    <text evidence="1">The sequence shown here is derived from an EMBL/GenBank/DDBJ whole genome shotgun (WGS) entry which is preliminary data.</text>
</comment>
<dbReference type="Proteomes" id="UP001208567">
    <property type="component" value="Unassembled WGS sequence"/>
</dbReference>
<organism evidence="1 2">
    <name type="scientific">Clostridium omnivorum</name>
    <dbReference type="NCBI Taxonomy" id="1604902"/>
    <lineage>
        <taxon>Bacteria</taxon>
        <taxon>Bacillati</taxon>
        <taxon>Bacillota</taxon>
        <taxon>Clostridia</taxon>
        <taxon>Eubacteriales</taxon>
        <taxon>Clostridiaceae</taxon>
        <taxon>Clostridium</taxon>
    </lineage>
</organism>
<name>A0ABQ5N239_9CLOT</name>
<accession>A0ABQ5N239</accession>
<reference evidence="1 2" key="1">
    <citation type="journal article" date="2024" name="Int. J. Syst. Evol. Microbiol.">
        <title>Clostridium omnivorum sp. nov., isolated from anoxic soil under the treatment of reductive soil disinfestation.</title>
        <authorList>
            <person name="Ueki A."/>
            <person name="Tonouchi A."/>
            <person name="Kaku N."/>
            <person name="Honma S."/>
            <person name="Ueki K."/>
        </authorList>
    </citation>
    <scope>NUCLEOTIDE SEQUENCE [LARGE SCALE GENOMIC DNA]</scope>
    <source>
        <strain evidence="1 2">E14</strain>
    </source>
</reference>
<keyword evidence="2" id="KW-1185">Reference proteome</keyword>
<evidence type="ECO:0000313" key="1">
    <source>
        <dbReference type="EMBL" id="GLC29246.1"/>
    </source>
</evidence>
<gene>
    <name evidence="1" type="ORF">bsdE14_06560</name>
</gene>